<dbReference type="InterPro" id="IPR051560">
    <property type="entry name" value="MAM_domain-containing"/>
</dbReference>
<dbReference type="PhylomeDB" id="A7SY78"/>
<evidence type="ECO:0000313" key="4">
    <source>
        <dbReference type="Proteomes" id="UP000001593"/>
    </source>
</evidence>
<feature type="domain" description="MAM" evidence="2">
    <location>
        <begin position="93"/>
        <end position="251"/>
    </location>
</feature>
<dbReference type="PROSITE" id="PS00740">
    <property type="entry name" value="MAM_1"/>
    <property type="match status" value="1"/>
</dbReference>
<dbReference type="EMBL" id="DS469913">
    <property type="protein sequence ID" value="EDO31338.1"/>
    <property type="molecule type" value="Genomic_DNA"/>
</dbReference>
<dbReference type="Gene3D" id="2.60.120.200">
    <property type="match status" value="2"/>
</dbReference>
<dbReference type="AlphaFoldDB" id="A7SY78"/>
<organism evidence="3 4">
    <name type="scientific">Nematostella vectensis</name>
    <name type="common">Starlet sea anemone</name>
    <dbReference type="NCBI Taxonomy" id="45351"/>
    <lineage>
        <taxon>Eukaryota</taxon>
        <taxon>Metazoa</taxon>
        <taxon>Cnidaria</taxon>
        <taxon>Anthozoa</taxon>
        <taxon>Hexacorallia</taxon>
        <taxon>Actiniaria</taxon>
        <taxon>Edwardsiidae</taxon>
        <taxon>Nematostella</taxon>
    </lineage>
</organism>
<gene>
    <name evidence="3" type="ORF">NEMVEDRAFT_v1g219392</name>
</gene>
<dbReference type="Pfam" id="PF00629">
    <property type="entry name" value="MAM"/>
    <property type="match status" value="2"/>
</dbReference>
<dbReference type="OMA" id="CAPEREC"/>
<dbReference type="PANTHER" id="PTHR23282:SF101">
    <property type="entry name" value="MAM DOMAIN-CONTAINING PROTEIN"/>
    <property type="match status" value="1"/>
</dbReference>
<dbReference type="SUPFAM" id="SSF49899">
    <property type="entry name" value="Concanavalin A-like lectins/glucanases"/>
    <property type="match status" value="2"/>
</dbReference>
<dbReference type="Proteomes" id="UP000001593">
    <property type="component" value="Unassembled WGS sequence"/>
</dbReference>
<dbReference type="eggNOG" id="KOG1095">
    <property type="taxonomic scope" value="Eukaryota"/>
</dbReference>
<feature type="domain" description="MAM" evidence="2">
    <location>
        <begin position="258"/>
        <end position="373"/>
    </location>
</feature>
<dbReference type="GO" id="GO:0016020">
    <property type="term" value="C:membrane"/>
    <property type="evidence" value="ECO:0007669"/>
    <property type="project" value="InterPro"/>
</dbReference>
<dbReference type="InterPro" id="IPR013320">
    <property type="entry name" value="ConA-like_dom_sf"/>
</dbReference>
<dbReference type="PANTHER" id="PTHR23282">
    <property type="entry name" value="APICAL ENDOSOMAL GLYCOPROTEIN PRECURSOR"/>
    <property type="match status" value="1"/>
</dbReference>
<keyword evidence="1" id="KW-0175">Coiled coil</keyword>
<evidence type="ECO:0000313" key="3">
    <source>
        <dbReference type="EMBL" id="EDO31338.1"/>
    </source>
</evidence>
<dbReference type="InParanoid" id="A7SY78"/>
<dbReference type="InterPro" id="IPR000998">
    <property type="entry name" value="MAM_dom"/>
</dbReference>
<evidence type="ECO:0000259" key="2">
    <source>
        <dbReference type="PROSITE" id="PS50060"/>
    </source>
</evidence>
<dbReference type="PROSITE" id="PS50060">
    <property type="entry name" value="MAM_2"/>
    <property type="match status" value="2"/>
</dbReference>
<dbReference type="SMART" id="SM00137">
    <property type="entry name" value="MAM"/>
    <property type="match status" value="1"/>
</dbReference>
<feature type="coiled-coil region" evidence="1">
    <location>
        <begin position="387"/>
        <end position="414"/>
    </location>
</feature>
<dbReference type="PRINTS" id="PR00020">
    <property type="entry name" value="MAMDOMAIN"/>
</dbReference>
<reference evidence="3 4" key="1">
    <citation type="journal article" date="2007" name="Science">
        <title>Sea anemone genome reveals ancestral eumetazoan gene repertoire and genomic organization.</title>
        <authorList>
            <person name="Putnam N.H."/>
            <person name="Srivastava M."/>
            <person name="Hellsten U."/>
            <person name="Dirks B."/>
            <person name="Chapman J."/>
            <person name="Salamov A."/>
            <person name="Terry A."/>
            <person name="Shapiro H."/>
            <person name="Lindquist E."/>
            <person name="Kapitonov V.V."/>
            <person name="Jurka J."/>
            <person name="Genikhovich G."/>
            <person name="Grigoriev I.V."/>
            <person name="Lucas S.M."/>
            <person name="Steele R.E."/>
            <person name="Finnerty J.R."/>
            <person name="Technau U."/>
            <person name="Martindale M.Q."/>
            <person name="Rokhsar D.S."/>
        </authorList>
    </citation>
    <scope>NUCLEOTIDE SEQUENCE [LARGE SCALE GENOMIC DNA]</scope>
    <source>
        <strain evidence="4">CH2 X CH6</strain>
    </source>
</reference>
<proteinExistence type="predicted"/>
<dbReference type="HOGENOM" id="CLU_588367_0_0_1"/>
<evidence type="ECO:0000256" key="1">
    <source>
        <dbReference type="SAM" id="Coils"/>
    </source>
</evidence>
<accession>A7SY78</accession>
<name>A7SY78_NEMVE</name>
<sequence>MQSINKGIPMPRRSRSTSRVRFVMFSKNCHLYLFCTFANEIVTWSKRIDIEGNPHPVQCYQGSSVCPLNSLNCKDKHKKISQSGEKCRFSFKGRCDFDSGLCGLRHDNTTRMRWDLATGRTLSGDTGPSLDHTTHSNKGSFVYIEASRVALGSKAWLSSDWMDPGSAVCIQFWYHMYGEHVGSLSVLAVTRTNQQVVWRMAGNMGDRWIFGQTVIDIKGEFKFVIEGIRGDGNLGDIALDDLALLEGRCSMVEQQMPVSCSFESSCGRWDIGEGWELSSSKSAIPPRPNKGRYLFLKRRASAPSLLLSPVLPAGKWRCLRFWYYIGLGNTAELRIRMRRGGNGTDVQLSTTSRRTKEWTYVQLSMEKMAHTIQGATQDRRPEVCENLHVLQIRLESASEELKKIKISRHYLQQELAYVQSVILWAILKRCVKIIPALLEEHAKSGTRSILNSEAKYSSYNETSNC</sequence>
<keyword evidence="4" id="KW-1185">Reference proteome</keyword>
<protein>
    <recommendedName>
        <fullName evidence="2">MAM domain-containing protein</fullName>
    </recommendedName>
</protein>
<dbReference type="CDD" id="cd06263">
    <property type="entry name" value="MAM"/>
    <property type="match status" value="1"/>
</dbReference>